<organism evidence="1 2">
    <name type="scientific">Austropuccinia psidii MF-1</name>
    <dbReference type="NCBI Taxonomy" id="1389203"/>
    <lineage>
        <taxon>Eukaryota</taxon>
        <taxon>Fungi</taxon>
        <taxon>Dikarya</taxon>
        <taxon>Basidiomycota</taxon>
        <taxon>Pucciniomycotina</taxon>
        <taxon>Pucciniomycetes</taxon>
        <taxon>Pucciniales</taxon>
        <taxon>Sphaerophragmiaceae</taxon>
        <taxon>Austropuccinia</taxon>
    </lineage>
</organism>
<accession>A0A9Q3EVR9</accession>
<name>A0A9Q3EVR9_9BASI</name>
<gene>
    <name evidence="1" type="ORF">O181_064432</name>
</gene>
<protein>
    <submittedName>
        <fullName evidence="1">Uncharacterized protein</fullName>
    </submittedName>
</protein>
<dbReference type="OrthoDB" id="2517660at2759"/>
<dbReference type="AlphaFoldDB" id="A0A9Q3EVR9"/>
<keyword evidence="2" id="KW-1185">Reference proteome</keyword>
<dbReference type="EMBL" id="AVOT02031243">
    <property type="protein sequence ID" value="MBW0524717.1"/>
    <property type="molecule type" value="Genomic_DNA"/>
</dbReference>
<dbReference type="Proteomes" id="UP000765509">
    <property type="component" value="Unassembled WGS sequence"/>
</dbReference>
<reference evidence="1" key="1">
    <citation type="submission" date="2021-03" db="EMBL/GenBank/DDBJ databases">
        <title>Draft genome sequence of rust myrtle Austropuccinia psidii MF-1, a brazilian biotype.</title>
        <authorList>
            <person name="Quecine M.C."/>
            <person name="Pachon D.M.R."/>
            <person name="Bonatelli M.L."/>
            <person name="Correr F.H."/>
            <person name="Franceschini L.M."/>
            <person name="Leite T.F."/>
            <person name="Margarido G.R.A."/>
            <person name="Almeida C.A."/>
            <person name="Ferrarezi J.A."/>
            <person name="Labate C.A."/>
        </authorList>
    </citation>
    <scope>NUCLEOTIDE SEQUENCE</scope>
    <source>
        <strain evidence="1">MF-1</strain>
    </source>
</reference>
<comment type="caution">
    <text evidence="1">The sequence shown here is derived from an EMBL/GenBank/DDBJ whole genome shotgun (WGS) entry which is preliminary data.</text>
</comment>
<sequence length="255" mass="29378">MWKHVKFGQYSQQTDWNNEVQFIEEAQCSEDKEVSDQDSAISEDTPVEDYPIENITASFEITEFYTHLPYYSDYCFNLINIQDFRMCRTKASKSKGNTVGASCITSILMNDVEAKVNWYTGVFGTCVGKDYLQVIIPELKNFLLPKGGVQFSSPSNNIYPLGIFHTNLVFSHPVGSVRMKTEIVVMDNFTSHHIIIQYDYLNIYGIDINNHKDRYFSIRENKIQKFPFSNISKQISVVSPNKDTHGEEFVNNQLL</sequence>
<evidence type="ECO:0000313" key="2">
    <source>
        <dbReference type="Proteomes" id="UP000765509"/>
    </source>
</evidence>
<proteinExistence type="predicted"/>
<evidence type="ECO:0000313" key="1">
    <source>
        <dbReference type="EMBL" id="MBW0524717.1"/>
    </source>
</evidence>